<evidence type="ECO:0000313" key="1">
    <source>
        <dbReference type="EMBL" id="CAG9610849.1"/>
    </source>
</evidence>
<name>A0ABM8Y578_9BACI</name>
<proteinExistence type="predicted"/>
<dbReference type="Pfam" id="PF14164">
    <property type="entry name" value="YqzH"/>
    <property type="match status" value="1"/>
</dbReference>
<accession>A0ABM8Y578</accession>
<dbReference type="Proteomes" id="UP000789423">
    <property type="component" value="Unassembled WGS sequence"/>
</dbReference>
<keyword evidence="2" id="KW-1185">Reference proteome</keyword>
<gene>
    <name evidence="1" type="ORF">BACCIP111899_00021</name>
</gene>
<evidence type="ECO:0008006" key="3">
    <source>
        <dbReference type="Google" id="ProtNLM"/>
    </source>
</evidence>
<comment type="caution">
    <text evidence="1">The sequence shown here is derived from an EMBL/GenBank/DDBJ whole genome shotgun (WGS) entry which is preliminary data.</text>
</comment>
<organism evidence="1 2">
    <name type="scientific">Bacillus rhizoplanae</name>
    <dbReference type="NCBI Taxonomy" id="2880966"/>
    <lineage>
        <taxon>Bacteria</taxon>
        <taxon>Bacillati</taxon>
        <taxon>Bacillota</taxon>
        <taxon>Bacilli</taxon>
        <taxon>Bacillales</taxon>
        <taxon>Bacillaceae</taxon>
        <taxon>Bacillus</taxon>
    </lineage>
</organism>
<dbReference type="InterPro" id="IPR025546">
    <property type="entry name" value="YqzH"/>
</dbReference>
<evidence type="ECO:0000313" key="2">
    <source>
        <dbReference type="Proteomes" id="UP000789423"/>
    </source>
</evidence>
<dbReference type="EMBL" id="CAKJTI010000001">
    <property type="protein sequence ID" value="CAG9610849.1"/>
    <property type="molecule type" value="Genomic_DNA"/>
</dbReference>
<protein>
    <recommendedName>
        <fullName evidence="3">YqzH-like protein</fullName>
    </recommendedName>
</protein>
<reference evidence="1 2" key="1">
    <citation type="submission" date="2021-10" db="EMBL/GenBank/DDBJ databases">
        <authorList>
            <person name="Criscuolo A."/>
        </authorList>
    </citation>
    <scope>NUCLEOTIDE SEQUENCE [LARGE SCALE GENOMIC DNA]</scope>
    <source>
        <strain evidence="2">CIP 111899</strain>
    </source>
</reference>
<dbReference type="RefSeq" id="WP_230573217.1">
    <property type="nucleotide sequence ID" value="NZ_CAKJTI010000001.1"/>
</dbReference>
<sequence length="61" mass="7309">MNEKLIQKMIIKSFQQYQCTPTSQEDYKMLIKRIQNIVSNNTEIDLYEAIEDVVYEYITLS</sequence>